<gene>
    <name evidence="2" type="ORF">BBIA_2412</name>
</gene>
<reference evidence="2 3" key="1">
    <citation type="submission" date="2014-03" db="EMBL/GenBank/DDBJ databases">
        <title>Genomics of Bifidobacteria.</title>
        <authorList>
            <person name="Ventura M."/>
            <person name="Milani C."/>
            <person name="Lugli G.A."/>
        </authorList>
    </citation>
    <scope>NUCLEOTIDE SEQUENCE [LARGE SCALE GENOMIC DNA]</scope>
    <source>
        <strain evidence="2 3">DSM 23969</strain>
    </source>
</reference>
<keyword evidence="3" id="KW-1185">Reference proteome</keyword>
<organism evidence="2 3">
    <name type="scientific">Bifidobacterium biavatii DSM 23969</name>
    <dbReference type="NCBI Taxonomy" id="1437608"/>
    <lineage>
        <taxon>Bacteria</taxon>
        <taxon>Bacillati</taxon>
        <taxon>Actinomycetota</taxon>
        <taxon>Actinomycetes</taxon>
        <taxon>Bifidobacteriales</taxon>
        <taxon>Bifidobacteriaceae</taxon>
        <taxon>Bifidobacterium</taxon>
    </lineage>
</organism>
<dbReference type="EMBL" id="JGYN01000046">
    <property type="protein sequence ID" value="KFI44504.1"/>
    <property type="molecule type" value="Genomic_DNA"/>
</dbReference>
<evidence type="ECO:0000313" key="2">
    <source>
        <dbReference type="EMBL" id="KFI44504.1"/>
    </source>
</evidence>
<comment type="caution">
    <text evidence="2">The sequence shown here is derived from an EMBL/GenBank/DDBJ whole genome shotgun (WGS) entry which is preliminary data.</text>
</comment>
<evidence type="ECO:0000256" key="1">
    <source>
        <dbReference type="SAM" id="MobiDB-lite"/>
    </source>
</evidence>
<accession>A0A086ZDA4</accession>
<sequence length="131" mass="14714">MDTTGTLRMCRFVRNGIPEIGEYTERDGNGVCMLTDLDGSIEEITVTLKNGIMPHDIEDVELYDIPYKIEGTDTDDIPYEPDMRPEDMLPPGVAERMAYTNLILEERELGVIDDAEAGRLLAEHLPGLTNR</sequence>
<feature type="region of interest" description="Disordered" evidence="1">
    <location>
        <begin position="71"/>
        <end position="90"/>
    </location>
</feature>
<evidence type="ECO:0000313" key="3">
    <source>
        <dbReference type="Proteomes" id="UP000029108"/>
    </source>
</evidence>
<proteinExistence type="predicted"/>
<dbReference type="AlphaFoldDB" id="A0A086ZDA4"/>
<dbReference type="Proteomes" id="UP000029108">
    <property type="component" value="Unassembled WGS sequence"/>
</dbReference>
<name>A0A086ZDA4_9BIFI</name>
<protein>
    <submittedName>
        <fullName evidence="2">Uncharacterized protein</fullName>
    </submittedName>
</protein>
<dbReference type="OrthoDB" id="9993447at2"/>